<keyword evidence="2 8" id="KW-0813">Transport</keyword>
<dbReference type="PANTHER" id="PTHR43357:SF4">
    <property type="entry name" value="INNER MEMBRANE ABC TRANSPORTER PERMEASE PROTEIN YDCV"/>
    <property type="match status" value="1"/>
</dbReference>
<dbReference type="PROSITE" id="PS50928">
    <property type="entry name" value="ABC_TM1"/>
    <property type="match status" value="2"/>
</dbReference>
<evidence type="ECO:0000313" key="10">
    <source>
        <dbReference type="EMBL" id="UOM50495.1"/>
    </source>
</evidence>
<dbReference type="RefSeq" id="WP_244771883.1">
    <property type="nucleotide sequence ID" value="NZ_CP094929.1"/>
</dbReference>
<feature type="transmembrane region" description="Helical" evidence="8">
    <location>
        <begin position="332"/>
        <end position="356"/>
    </location>
</feature>
<gene>
    <name evidence="10" type="ORF">MUG09_13110</name>
</gene>
<evidence type="ECO:0000256" key="4">
    <source>
        <dbReference type="ARBA" id="ARBA00022519"/>
    </source>
</evidence>
<feature type="transmembrane region" description="Helical" evidence="8">
    <location>
        <begin position="223"/>
        <end position="244"/>
    </location>
</feature>
<keyword evidence="3" id="KW-1003">Cell membrane</keyword>
<reference evidence="11" key="1">
    <citation type="journal article" date="2024" name="J Bioinform Genom">
        <title>Complete genome sequence of the type strain bacterium Sphaerochaeta associata GLS2t (VKM B-2742)t.</title>
        <authorList>
            <person name="Troshina O.Y."/>
            <person name="Tepeeva A.N."/>
            <person name="Arzamasceva V.O."/>
            <person name="Whitman W.B."/>
            <person name="Varghese N."/>
            <person name="Shapiro N."/>
            <person name="Woyke T."/>
            <person name="Kripides N.C."/>
            <person name="Vasilenko O.V."/>
        </authorList>
    </citation>
    <scope>NUCLEOTIDE SEQUENCE [LARGE SCALE GENOMIC DNA]</scope>
    <source>
        <strain evidence="11">GLS2T</strain>
    </source>
</reference>
<dbReference type="Gene3D" id="1.10.3720.10">
    <property type="entry name" value="MetI-like"/>
    <property type="match status" value="2"/>
</dbReference>
<evidence type="ECO:0000256" key="6">
    <source>
        <dbReference type="ARBA" id="ARBA00022989"/>
    </source>
</evidence>
<keyword evidence="7 8" id="KW-0472">Membrane</keyword>
<dbReference type="PANTHER" id="PTHR43357">
    <property type="entry name" value="INNER MEMBRANE ABC TRANSPORTER PERMEASE PROTEIN YDCV"/>
    <property type="match status" value="1"/>
</dbReference>
<feature type="transmembrane region" description="Helical" evidence="8">
    <location>
        <begin position="529"/>
        <end position="550"/>
    </location>
</feature>
<comment type="subcellular location">
    <subcellularLocation>
        <location evidence="1">Cell inner membrane</location>
        <topology evidence="1">Multi-pass membrane protein</topology>
    </subcellularLocation>
    <subcellularLocation>
        <location evidence="8">Cell membrane</location>
        <topology evidence="8">Multi-pass membrane protein</topology>
    </subcellularLocation>
</comment>
<evidence type="ECO:0000256" key="1">
    <source>
        <dbReference type="ARBA" id="ARBA00004429"/>
    </source>
</evidence>
<evidence type="ECO:0000256" key="7">
    <source>
        <dbReference type="ARBA" id="ARBA00023136"/>
    </source>
</evidence>
<dbReference type="CDD" id="cd06261">
    <property type="entry name" value="TM_PBP2"/>
    <property type="match status" value="2"/>
</dbReference>
<feature type="domain" description="ABC transmembrane type-1" evidence="9">
    <location>
        <begin position="93"/>
        <end position="300"/>
    </location>
</feature>
<feature type="transmembrane region" description="Helical" evidence="8">
    <location>
        <begin position="28"/>
        <end position="50"/>
    </location>
</feature>
<evidence type="ECO:0000313" key="11">
    <source>
        <dbReference type="Proteomes" id="UP000829708"/>
    </source>
</evidence>
<dbReference type="Proteomes" id="UP000829708">
    <property type="component" value="Chromosome"/>
</dbReference>
<protein>
    <submittedName>
        <fullName evidence="10">Iron ABC transporter permease</fullName>
    </submittedName>
</protein>
<feature type="transmembrane region" description="Helical" evidence="8">
    <location>
        <begin position="404"/>
        <end position="422"/>
    </location>
</feature>
<evidence type="ECO:0000259" key="9">
    <source>
        <dbReference type="PROSITE" id="PS50928"/>
    </source>
</evidence>
<feature type="transmembrane region" description="Helical" evidence="8">
    <location>
        <begin position="97"/>
        <end position="119"/>
    </location>
</feature>
<accession>A0ABY4D8H2</accession>
<keyword evidence="4" id="KW-0997">Cell inner membrane</keyword>
<dbReference type="EMBL" id="CP094929">
    <property type="protein sequence ID" value="UOM50495.1"/>
    <property type="molecule type" value="Genomic_DNA"/>
</dbReference>
<comment type="similarity">
    <text evidence="8">Belongs to the binding-protein-dependent transport system permease family.</text>
</comment>
<feature type="domain" description="ABC transmembrane type-1" evidence="9">
    <location>
        <begin position="398"/>
        <end position="601"/>
    </location>
</feature>
<dbReference type="InterPro" id="IPR035906">
    <property type="entry name" value="MetI-like_sf"/>
</dbReference>
<dbReference type="SUPFAM" id="SSF161098">
    <property type="entry name" value="MetI-like"/>
    <property type="match status" value="2"/>
</dbReference>
<feature type="transmembrane region" description="Helical" evidence="8">
    <location>
        <begin position="467"/>
        <end position="490"/>
    </location>
</feature>
<feature type="transmembrane region" description="Helical" evidence="8">
    <location>
        <begin position="579"/>
        <end position="601"/>
    </location>
</feature>
<evidence type="ECO:0000256" key="5">
    <source>
        <dbReference type="ARBA" id="ARBA00022692"/>
    </source>
</evidence>
<keyword evidence="11" id="KW-1185">Reference proteome</keyword>
<feature type="transmembrane region" description="Helical" evidence="8">
    <location>
        <begin position="281"/>
        <end position="299"/>
    </location>
</feature>
<evidence type="ECO:0000256" key="2">
    <source>
        <dbReference type="ARBA" id="ARBA00022448"/>
    </source>
</evidence>
<evidence type="ECO:0000256" key="8">
    <source>
        <dbReference type="RuleBase" id="RU363032"/>
    </source>
</evidence>
<organism evidence="10 11">
    <name type="scientific">Sphaerochaeta associata</name>
    <dbReference type="NCBI Taxonomy" id="1129264"/>
    <lineage>
        <taxon>Bacteria</taxon>
        <taxon>Pseudomonadati</taxon>
        <taxon>Spirochaetota</taxon>
        <taxon>Spirochaetia</taxon>
        <taxon>Spirochaetales</taxon>
        <taxon>Sphaerochaetaceae</taxon>
        <taxon>Sphaerochaeta</taxon>
    </lineage>
</organism>
<keyword evidence="6 8" id="KW-1133">Transmembrane helix</keyword>
<feature type="transmembrane region" description="Helical" evidence="8">
    <location>
        <begin position="131"/>
        <end position="151"/>
    </location>
</feature>
<proteinExistence type="inferred from homology"/>
<name>A0ABY4D8H2_9SPIR</name>
<feature type="transmembrane region" description="Helical" evidence="8">
    <location>
        <begin position="434"/>
        <end position="455"/>
    </location>
</feature>
<dbReference type="Pfam" id="PF00528">
    <property type="entry name" value="BPD_transp_1"/>
    <property type="match status" value="2"/>
</dbReference>
<keyword evidence="5 8" id="KW-0812">Transmembrane</keyword>
<evidence type="ECO:0000256" key="3">
    <source>
        <dbReference type="ARBA" id="ARBA00022475"/>
    </source>
</evidence>
<feature type="transmembrane region" description="Helical" evidence="8">
    <location>
        <begin position="182"/>
        <end position="202"/>
    </location>
</feature>
<dbReference type="InterPro" id="IPR000515">
    <property type="entry name" value="MetI-like"/>
</dbReference>
<sequence length="613" mass="68243">MDLRNEDYSRLRRAKNVFYSGVKNPYNVMLAISVLMMFYLIIIPLGQMIMQTFTLAAADVRRVEGATVGSWTLYYWKRVLFSAISKKMLWQPLANSLLIGMSTGIVGVTIGSLFAWLMVKSDIPHKKFFSIALIVPYMLPSWCKAMAWLTIFKNTRTGGSPGLLAYLGINAPDWFVYGPVPIILVLTIHYYAYSYLLVSASLRSVSSELEEMGQIIGANKKTILTRITFPLVLPAILSAFIMTFSKVMGTFGVPSILGLNISYYTVSTTLYNSIQNGQNRVAYVISLILIIIASGTIFLNQKLIGTRKSYSTIGGKGSRSNLIALGKWQKPIVVVLLLFVLVAVVIPVVVLLYQSFMLETGNYSLSNLTTHYWVGDSVPTIDQGEPGIFKNSQFFTYVKNTIKLVVFTSFFATIFGQFIGYVNSRGRAKLSGKLVEQLVFIPYLIPSIAFGAMYLSLFATSQTLTLFGHAFTVIPSLYGTFVILVLIAVVKNLPFASRAGTSNMLQISVELEEAGQVVNAGFFRRFMKILFPLSKGGMFSGFILVFVNIIKELDLIVLLMTPNQQTLPYMAYSYTSENLIQLSSAVTIVMFAMVFFVYWFANTFTDADLSKGF</sequence>